<evidence type="ECO:0000256" key="10">
    <source>
        <dbReference type="RuleBase" id="RU000461"/>
    </source>
</evidence>
<keyword evidence="5 9" id="KW-0479">Metal-binding</keyword>
<feature type="binding site" description="axial binding residue" evidence="9">
    <location>
        <position position="434"/>
    </location>
    <ligand>
        <name>heme</name>
        <dbReference type="ChEBI" id="CHEBI:30413"/>
    </ligand>
    <ligandPart>
        <name>Fe</name>
        <dbReference type="ChEBI" id="CHEBI:18248"/>
    </ligandPart>
</feature>
<comment type="cofactor">
    <cofactor evidence="1 9">
        <name>heme</name>
        <dbReference type="ChEBI" id="CHEBI:30413"/>
    </cofactor>
</comment>
<dbReference type="PANTHER" id="PTHR46300">
    <property type="entry name" value="P450, PUTATIVE (EUROFUNG)-RELATED-RELATED"/>
    <property type="match status" value="1"/>
</dbReference>
<name>A0A5C3MV97_9AGAM</name>
<comment type="similarity">
    <text evidence="3 10">Belongs to the cytochrome P450 family.</text>
</comment>
<evidence type="ECO:0000313" key="11">
    <source>
        <dbReference type="EMBL" id="TFK48765.1"/>
    </source>
</evidence>
<evidence type="ECO:0000256" key="4">
    <source>
        <dbReference type="ARBA" id="ARBA00022617"/>
    </source>
</evidence>
<proteinExistence type="inferred from homology"/>
<reference evidence="11 12" key="1">
    <citation type="journal article" date="2019" name="Nat. Ecol. Evol.">
        <title>Megaphylogeny resolves global patterns of mushroom evolution.</title>
        <authorList>
            <person name="Varga T."/>
            <person name="Krizsan K."/>
            <person name="Foldi C."/>
            <person name="Dima B."/>
            <person name="Sanchez-Garcia M."/>
            <person name="Sanchez-Ramirez S."/>
            <person name="Szollosi G.J."/>
            <person name="Szarkandi J.G."/>
            <person name="Papp V."/>
            <person name="Albert L."/>
            <person name="Andreopoulos W."/>
            <person name="Angelini C."/>
            <person name="Antonin V."/>
            <person name="Barry K.W."/>
            <person name="Bougher N.L."/>
            <person name="Buchanan P."/>
            <person name="Buyck B."/>
            <person name="Bense V."/>
            <person name="Catcheside P."/>
            <person name="Chovatia M."/>
            <person name="Cooper J."/>
            <person name="Damon W."/>
            <person name="Desjardin D."/>
            <person name="Finy P."/>
            <person name="Geml J."/>
            <person name="Haridas S."/>
            <person name="Hughes K."/>
            <person name="Justo A."/>
            <person name="Karasinski D."/>
            <person name="Kautmanova I."/>
            <person name="Kiss B."/>
            <person name="Kocsube S."/>
            <person name="Kotiranta H."/>
            <person name="LaButti K.M."/>
            <person name="Lechner B.E."/>
            <person name="Liimatainen K."/>
            <person name="Lipzen A."/>
            <person name="Lukacs Z."/>
            <person name="Mihaltcheva S."/>
            <person name="Morgado L.N."/>
            <person name="Niskanen T."/>
            <person name="Noordeloos M.E."/>
            <person name="Ohm R.A."/>
            <person name="Ortiz-Santana B."/>
            <person name="Ovrebo C."/>
            <person name="Racz N."/>
            <person name="Riley R."/>
            <person name="Savchenko A."/>
            <person name="Shiryaev A."/>
            <person name="Soop K."/>
            <person name="Spirin V."/>
            <person name="Szebenyi C."/>
            <person name="Tomsovsky M."/>
            <person name="Tulloss R.E."/>
            <person name="Uehling J."/>
            <person name="Grigoriev I.V."/>
            <person name="Vagvolgyi C."/>
            <person name="Papp T."/>
            <person name="Martin F.M."/>
            <person name="Miettinen O."/>
            <person name="Hibbett D.S."/>
            <person name="Nagy L.G."/>
        </authorList>
    </citation>
    <scope>NUCLEOTIDE SEQUENCE [LARGE SCALE GENOMIC DNA]</scope>
    <source>
        <strain evidence="11 12">OMC1185</strain>
    </source>
</reference>
<dbReference type="InterPro" id="IPR050364">
    <property type="entry name" value="Cytochrome_P450_fung"/>
</dbReference>
<organism evidence="11 12">
    <name type="scientific">Heliocybe sulcata</name>
    <dbReference type="NCBI Taxonomy" id="5364"/>
    <lineage>
        <taxon>Eukaryota</taxon>
        <taxon>Fungi</taxon>
        <taxon>Dikarya</taxon>
        <taxon>Basidiomycota</taxon>
        <taxon>Agaricomycotina</taxon>
        <taxon>Agaricomycetes</taxon>
        <taxon>Gloeophyllales</taxon>
        <taxon>Gloeophyllaceae</taxon>
        <taxon>Heliocybe</taxon>
    </lineage>
</organism>
<evidence type="ECO:0000256" key="8">
    <source>
        <dbReference type="ARBA" id="ARBA00023033"/>
    </source>
</evidence>
<evidence type="ECO:0000256" key="6">
    <source>
        <dbReference type="ARBA" id="ARBA00023002"/>
    </source>
</evidence>
<dbReference type="GO" id="GO:0004497">
    <property type="term" value="F:monooxygenase activity"/>
    <property type="evidence" value="ECO:0007669"/>
    <property type="project" value="UniProtKB-KW"/>
</dbReference>
<keyword evidence="8 10" id="KW-0503">Monooxygenase</keyword>
<sequence length="507" mass="57070">MAYTIALVDILLAAVGCIILKRFLTRTPAPYPPGPKGWPIIGNIFDMPTEHKWLAPSEWADKWGEITYVNLLGQNFVFLNSAKAVNTLFEARSAIYSNRPYFTMGCELVGWNWTLALHQFGESHRAGRRLFRWYMGTKAATEKLHPIVEEETHKTLRRILDKPDSLFDAIRKDAGGVILRVTYSYEPKEDHDPLVELAEESMSHFAQITSPNTFLVDTLPICAFSPFNEPFCFKKTAAWMNKCSRDTVEIPLAWVRQQISEGVAKPSFASRCLDDAGPDLTPLQERDIKWATASMYAAGADTTVAAYQNYFLAITIFPDVQKKAQEEIDRVIGADRLPSLADRPYLPYVEALVKEAFRWHPAVPLDLAHVNTQDDIYAGYFIPKGTMVIANIWKLLHDAETYEDPMRFNPERFLGENPERDPRDFVFGFGRRRCPGNLLADASFWTLAATSLAAFTVSRAVDPTGAPIDPVVDFSSETISMAKPFPYAVKPRSRAAEALVLANSEKM</sequence>
<protein>
    <submittedName>
        <fullName evidence="11">Cytochrome P450</fullName>
    </submittedName>
</protein>
<evidence type="ECO:0000256" key="3">
    <source>
        <dbReference type="ARBA" id="ARBA00010617"/>
    </source>
</evidence>
<accession>A0A5C3MV97</accession>
<evidence type="ECO:0000256" key="2">
    <source>
        <dbReference type="ARBA" id="ARBA00005179"/>
    </source>
</evidence>
<dbReference type="Proteomes" id="UP000305948">
    <property type="component" value="Unassembled WGS sequence"/>
</dbReference>
<dbReference type="GO" id="GO:0005506">
    <property type="term" value="F:iron ion binding"/>
    <property type="evidence" value="ECO:0007669"/>
    <property type="project" value="InterPro"/>
</dbReference>
<dbReference type="Pfam" id="PF00067">
    <property type="entry name" value="p450"/>
    <property type="match status" value="1"/>
</dbReference>
<dbReference type="AlphaFoldDB" id="A0A5C3MV97"/>
<evidence type="ECO:0000256" key="9">
    <source>
        <dbReference type="PIRSR" id="PIRSR602401-1"/>
    </source>
</evidence>
<keyword evidence="12" id="KW-1185">Reference proteome</keyword>
<dbReference type="InterPro" id="IPR017972">
    <property type="entry name" value="Cyt_P450_CS"/>
</dbReference>
<gene>
    <name evidence="11" type="ORF">OE88DRAFT_1737536</name>
</gene>
<dbReference type="InterPro" id="IPR001128">
    <property type="entry name" value="Cyt_P450"/>
</dbReference>
<comment type="pathway">
    <text evidence="2">Secondary metabolite biosynthesis.</text>
</comment>
<dbReference type="PANTHER" id="PTHR46300:SF7">
    <property type="entry name" value="P450, PUTATIVE (EUROFUNG)-RELATED"/>
    <property type="match status" value="1"/>
</dbReference>
<keyword evidence="6 10" id="KW-0560">Oxidoreductase</keyword>
<evidence type="ECO:0000256" key="1">
    <source>
        <dbReference type="ARBA" id="ARBA00001971"/>
    </source>
</evidence>
<dbReference type="OrthoDB" id="2789670at2759"/>
<keyword evidence="7 9" id="KW-0408">Iron</keyword>
<evidence type="ECO:0000313" key="12">
    <source>
        <dbReference type="Proteomes" id="UP000305948"/>
    </source>
</evidence>
<dbReference type="InterPro" id="IPR002401">
    <property type="entry name" value="Cyt_P450_E_grp-I"/>
</dbReference>
<dbReference type="STRING" id="5364.A0A5C3MV97"/>
<keyword evidence="4 9" id="KW-0349">Heme</keyword>
<dbReference type="CDD" id="cd11065">
    <property type="entry name" value="CYP64-like"/>
    <property type="match status" value="1"/>
</dbReference>
<dbReference type="EMBL" id="ML213518">
    <property type="protein sequence ID" value="TFK48765.1"/>
    <property type="molecule type" value="Genomic_DNA"/>
</dbReference>
<dbReference type="PRINTS" id="PR00463">
    <property type="entry name" value="EP450I"/>
</dbReference>
<dbReference type="GO" id="GO:0020037">
    <property type="term" value="F:heme binding"/>
    <property type="evidence" value="ECO:0007669"/>
    <property type="project" value="InterPro"/>
</dbReference>
<dbReference type="GO" id="GO:0016705">
    <property type="term" value="F:oxidoreductase activity, acting on paired donors, with incorporation or reduction of molecular oxygen"/>
    <property type="evidence" value="ECO:0007669"/>
    <property type="project" value="InterPro"/>
</dbReference>
<dbReference type="Gene3D" id="1.10.630.10">
    <property type="entry name" value="Cytochrome P450"/>
    <property type="match status" value="1"/>
</dbReference>
<dbReference type="InterPro" id="IPR036396">
    <property type="entry name" value="Cyt_P450_sf"/>
</dbReference>
<dbReference type="PROSITE" id="PS00086">
    <property type="entry name" value="CYTOCHROME_P450"/>
    <property type="match status" value="1"/>
</dbReference>
<evidence type="ECO:0000256" key="5">
    <source>
        <dbReference type="ARBA" id="ARBA00022723"/>
    </source>
</evidence>
<evidence type="ECO:0000256" key="7">
    <source>
        <dbReference type="ARBA" id="ARBA00023004"/>
    </source>
</evidence>
<dbReference type="SUPFAM" id="SSF48264">
    <property type="entry name" value="Cytochrome P450"/>
    <property type="match status" value="1"/>
</dbReference>